<keyword evidence="2" id="KW-1133">Transmembrane helix</keyword>
<dbReference type="RefSeq" id="WP_060599959.1">
    <property type="nucleotide sequence ID" value="NZ_BBWQ01000001.1"/>
</dbReference>
<proteinExistence type="predicted"/>
<keyword evidence="2" id="KW-0812">Transmembrane</keyword>
<organism evidence="3">
    <name type="scientific">Aureimonas altamirensis</name>
    <dbReference type="NCBI Taxonomy" id="370622"/>
    <lineage>
        <taxon>Bacteria</taxon>
        <taxon>Pseudomonadati</taxon>
        <taxon>Pseudomonadota</taxon>
        <taxon>Alphaproteobacteria</taxon>
        <taxon>Hyphomicrobiales</taxon>
        <taxon>Aurantimonadaceae</taxon>
        <taxon>Aureimonas</taxon>
    </lineage>
</organism>
<dbReference type="AlphaFoldDB" id="A0A0P0YWP3"/>
<sequence>MTRLSHRLRDRIATGVLIAALFASLAIAVWASLQLMEERRDNRAIAALGSGMPVETGSQRAEVLFAQSRQLLRQGRPDEAEALSPALAMAGNAGLAAAHAYNLGNGRLRQAFTMVEDNRIDAAIPVVRVAQEDYRRALRLNPADFDAKWNLDLASRLVRAFPRAAPDEEEDGTRPRNIWTDLPGLPRGLP</sequence>
<dbReference type="Gene3D" id="1.25.40.10">
    <property type="entry name" value="Tetratricopeptide repeat domain"/>
    <property type="match status" value="1"/>
</dbReference>
<evidence type="ECO:0000313" key="3">
    <source>
        <dbReference type="EMBL" id="BAT25645.1"/>
    </source>
</evidence>
<accession>A0A0P0YWP3</accession>
<dbReference type="InterPro" id="IPR011990">
    <property type="entry name" value="TPR-like_helical_dom_sf"/>
</dbReference>
<feature type="transmembrane region" description="Helical" evidence="2">
    <location>
        <begin position="12"/>
        <end position="33"/>
    </location>
</feature>
<protein>
    <recommendedName>
        <fullName evidence="4">MxaK protein</fullName>
    </recommendedName>
</protein>
<reference evidence="3" key="1">
    <citation type="journal article" date="2015" name="Proc. Natl. Acad. Sci. U.S.A.">
        <title>Bacterial clade with the ribosomal RNA operon on a small plasmid rather than the chromosome.</title>
        <authorList>
            <person name="Anda M."/>
            <person name="Ohtsubo Y."/>
            <person name="Okubo T."/>
            <person name="Sugawara M."/>
            <person name="Nagata Y."/>
            <person name="Tsuda M."/>
            <person name="Minamisawa K."/>
            <person name="Mitsui H."/>
        </authorList>
    </citation>
    <scope>NUCLEOTIDE SEQUENCE</scope>
    <source>
        <strain evidence="3">DSM 21988</strain>
    </source>
</reference>
<evidence type="ECO:0000256" key="2">
    <source>
        <dbReference type="SAM" id="Phobius"/>
    </source>
</evidence>
<keyword evidence="2" id="KW-0472">Membrane</keyword>
<evidence type="ECO:0008006" key="4">
    <source>
        <dbReference type="Google" id="ProtNLM"/>
    </source>
</evidence>
<dbReference type="EMBL" id="LC066370">
    <property type="protein sequence ID" value="BAT25645.1"/>
    <property type="molecule type" value="Genomic_DNA"/>
</dbReference>
<name>A0A0P0YWP3_9HYPH</name>
<feature type="region of interest" description="Disordered" evidence="1">
    <location>
        <begin position="164"/>
        <end position="190"/>
    </location>
</feature>
<evidence type="ECO:0000256" key="1">
    <source>
        <dbReference type="SAM" id="MobiDB-lite"/>
    </source>
</evidence>